<evidence type="ECO:0000313" key="2">
    <source>
        <dbReference type="EMBL" id="EFJ18490.1"/>
    </source>
</evidence>
<dbReference type="SUPFAM" id="SSF51182">
    <property type="entry name" value="RmlC-like cupins"/>
    <property type="match status" value="1"/>
</dbReference>
<protein>
    <recommendedName>
        <fullName evidence="1">Cupin type-1 domain-containing protein</fullName>
    </recommendedName>
</protein>
<dbReference type="PANTHER" id="PTHR31189">
    <property type="entry name" value="OS03G0336100 PROTEIN-RELATED"/>
    <property type="match status" value="1"/>
</dbReference>
<dbReference type="InterPro" id="IPR011051">
    <property type="entry name" value="RmlC_Cupin_sf"/>
</dbReference>
<dbReference type="InParanoid" id="D8SAU6"/>
<gene>
    <name evidence="2" type="ORF">SELMODRAFT_419882</name>
</gene>
<dbReference type="KEGG" id="smo:SELMODRAFT_419882"/>
<dbReference type="FunCoup" id="D8SAU6">
    <property type="interactions" value="385"/>
</dbReference>
<evidence type="ECO:0000313" key="3">
    <source>
        <dbReference type="Proteomes" id="UP000001514"/>
    </source>
</evidence>
<feature type="domain" description="Cupin type-1" evidence="1">
    <location>
        <begin position="207"/>
        <end position="351"/>
    </location>
</feature>
<sequence>MAAAHLDVDLTPRSPNARLCANDGGMYEFWLSAHSKMLKEARVGASRFSLNPRGLLMPKYSDSNQIFYVLEGNGKVGLTFAESPGECVKLVKKGDAIAVPHGTVNWWFNSGTSKFSVLCLGDTSKSLKAGEFTDFFLVGPGSAGLLKGFTPDFIAQAWDVPEETVNTLLHSQKEERIVLLKEGISMPETTDLSNSPYGEFAYNCEEAKLDVDIKNGGRVSVVSSDSLPIFKHVGLGADLVKLDPHAMCSPGFSSDSAYQVTYIVGGSGRVQVVNQNGERVIDHMLEPGCLFIVPRFHVVSKRAGENGMEWFSIITTEKPVFSHLAGRTGVIKSLSPKTICAAFNVEDGVEKELRSRRTNDAIFFPPK</sequence>
<dbReference type="PANTHER" id="PTHR31189:SF62">
    <property type="entry name" value="OS01G0976200 PROTEIN"/>
    <property type="match status" value="1"/>
</dbReference>
<dbReference type="Gene3D" id="2.60.120.10">
    <property type="entry name" value="Jelly Rolls"/>
    <property type="match status" value="2"/>
</dbReference>
<dbReference type="InterPro" id="IPR014710">
    <property type="entry name" value="RmlC-like_jellyroll"/>
</dbReference>
<dbReference type="EMBL" id="GL377609">
    <property type="protein sequence ID" value="EFJ18490.1"/>
    <property type="molecule type" value="Genomic_DNA"/>
</dbReference>
<dbReference type="Proteomes" id="UP000001514">
    <property type="component" value="Unassembled WGS sequence"/>
</dbReference>
<dbReference type="InterPro" id="IPR006045">
    <property type="entry name" value="Cupin_1"/>
</dbReference>
<dbReference type="AlphaFoldDB" id="D8SAU6"/>
<dbReference type="SMART" id="SM00835">
    <property type="entry name" value="Cupin_1"/>
    <property type="match status" value="2"/>
</dbReference>
<proteinExistence type="predicted"/>
<feature type="domain" description="Cupin type-1" evidence="1">
    <location>
        <begin position="8"/>
        <end position="166"/>
    </location>
</feature>
<organism evidence="3">
    <name type="scientific">Selaginella moellendorffii</name>
    <name type="common">Spikemoss</name>
    <dbReference type="NCBI Taxonomy" id="88036"/>
    <lineage>
        <taxon>Eukaryota</taxon>
        <taxon>Viridiplantae</taxon>
        <taxon>Streptophyta</taxon>
        <taxon>Embryophyta</taxon>
        <taxon>Tracheophyta</taxon>
        <taxon>Lycopodiopsida</taxon>
        <taxon>Selaginellales</taxon>
        <taxon>Selaginellaceae</taxon>
        <taxon>Selaginella</taxon>
    </lineage>
</organism>
<dbReference type="Gramene" id="EFJ18490">
    <property type="protein sequence ID" value="EFJ18490"/>
    <property type="gene ID" value="SELMODRAFT_419882"/>
</dbReference>
<keyword evidence="3" id="KW-1185">Reference proteome</keyword>
<dbReference type="OrthoDB" id="336321at2759"/>
<reference evidence="2 3" key="1">
    <citation type="journal article" date="2011" name="Science">
        <title>The Selaginella genome identifies genetic changes associated with the evolution of vascular plants.</title>
        <authorList>
            <person name="Banks J.A."/>
            <person name="Nishiyama T."/>
            <person name="Hasebe M."/>
            <person name="Bowman J.L."/>
            <person name="Gribskov M."/>
            <person name="dePamphilis C."/>
            <person name="Albert V.A."/>
            <person name="Aono N."/>
            <person name="Aoyama T."/>
            <person name="Ambrose B.A."/>
            <person name="Ashton N.W."/>
            <person name="Axtell M.J."/>
            <person name="Barker E."/>
            <person name="Barker M.S."/>
            <person name="Bennetzen J.L."/>
            <person name="Bonawitz N.D."/>
            <person name="Chapple C."/>
            <person name="Cheng C."/>
            <person name="Correa L.G."/>
            <person name="Dacre M."/>
            <person name="DeBarry J."/>
            <person name="Dreyer I."/>
            <person name="Elias M."/>
            <person name="Engstrom E.M."/>
            <person name="Estelle M."/>
            <person name="Feng L."/>
            <person name="Finet C."/>
            <person name="Floyd S.K."/>
            <person name="Frommer W.B."/>
            <person name="Fujita T."/>
            <person name="Gramzow L."/>
            <person name="Gutensohn M."/>
            <person name="Harholt J."/>
            <person name="Hattori M."/>
            <person name="Heyl A."/>
            <person name="Hirai T."/>
            <person name="Hiwatashi Y."/>
            <person name="Ishikawa M."/>
            <person name="Iwata M."/>
            <person name="Karol K.G."/>
            <person name="Koehler B."/>
            <person name="Kolukisaoglu U."/>
            <person name="Kubo M."/>
            <person name="Kurata T."/>
            <person name="Lalonde S."/>
            <person name="Li K."/>
            <person name="Li Y."/>
            <person name="Litt A."/>
            <person name="Lyons E."/>
            <person name="Manning G."/>
            <person name="Maruyama T."/>
            <person name="Michael T.P."/>
            <person name="Mikami K."/>
            <person name="Miyazaki S."/>
            <person name="Morinaga S."/>
            <person name="Murata T."/>
            <person name="Mueller-Roeber B."/>
            <person name="Nelson D.R."/>
            <person name="Obara M."/>
            <person name="Oguri Y."/>
            <person name="Olmstead R.G."/>
            <person name="Onodera N."/>
            <person name="Petersen B.L."/>
            <person name="Pils B."/>
            <person name="Prigge M."/>
            <person name="Rensing S.A."/>
            <person name="Riano-Pachon D.M."/>
            <person name="Roberts A.W."/>
            <person name="Sato Y."/>
            <person name="Scheller H.V."/>
            <person name="Schulz B."/>
            <person name="Schulz C."/>
            <person name="Shakirov E.V."/>
            <person name="Shibagaki N."/>
            <person name="Shinohara N."/>
            <person name="Shippen D.E."/>
            <person name="Soerensen I."/>
            <person name="Sotooka R."/>
            <person name="Sugimoto N."/>
            <person name="Sugita M."/>
            <person name="Sumikawa N."/>
            <person name="Tanurdzic M."/>
            <person name="Theissen G."/>
            <person name="Ulvskov P."/>
            <person name="Wakazuki S."/>
            <person name="Weng J.K."/>
            <person name="Willats W.W."/>
            <person name="Wipf D."/>
            <person name="Wolf P.G."/>
            <person name="Yang L."/>
            <person name="Zimmer A.D."/>
            <person name="Zhu Q."/>
            <person name="Mitros T."/>
            <person name="Hellsten U."/>
            <person name="Loque D."/>
            <person name="Otillar R."/>
            <person name="Salamov A."/>
            <person name="Schmutz J."/>
            <person name="Shapiro H."/>
            <person name="Lindquist E."/>
            <person name="Lucas S."/>
            <person name="Rokhsar D."/>
            <person name="Grigoriev I.V."/>
        </authorList>
    </citation>
    <scope>NUCLEOTIDE SEQUENCE [LARGE SCALE GENOMIC DNA]</scope>
</reference>
<evidence type="ECO:0000259" key="1">
    <source>
        <dbReference type="SMART" id="SM00835"/>
    </source>
</evidence>
<dbReference type="InterPro" id="IPR050253">
    <property type="entry name" value="Seed_Storage-Functional"/>
</dbReference>
<dbReference type="Pfam" id="PF00190">
    <property type="entry name" value="Cupin_1"/>
    <property type="match status" value="2"/>
</dbReference>
<dbReference type="STRING" id="88036.D8SAU6"/>
<name>D8SAU6_SELML</name>
<dbReference type="CDD" id="cd02243">
    <property type="entry name" value="cupin_11S_legumin_C"/>
    <property type="match status" value="1"/>
</dbReference>
<accession>D8SAU6</accession>
<dbReference type="CDD" id="cd02242">
    <property type="entry name" value="cupin_11S_legumin_N"/>
    <property type="match status" value="1"/>
</dbReference>
<dbReference type="HOGENOM" id="CLU_026341_0_0_1"/>
<dbReference type="eggNOG" id="ENOG502QSNZ">
    <property type="taxonomic scope" value="Eukaryota"/>
</dbReference>
<dbReference type="OMA" id="VTWWFNP"/>